<keyword evidence="15 22" id="KW-0067">ATP-binding</keyword>
<evidence type="ECO:0000256" key="17">
    <source>
        <dbReference type="ARBA" id="ARBA00023136"/>
    </source>
</evidence>
<dbReference type="Pfam" id="PF07714">
    <property type="entry name" value="PK_Tyr_Ser-Thr"/>
    <property type="match status" value="1"/>
</dbReference>
<dbReference type="PROSITE" id="PS00108">
    <property type="entry name" value="PROTEIN_KINASE_ST"/>
    <property type="match status" value="1"/>
</dbReference>
<keyword evidence="26" id="KW-1185">Reference proteome</keyword>
<dbReference type="AlphaFoldDB" id="A0AAF0U0R7"/>
<dbReference type="PROSITE" id="PS00107">
    <property type="entry name" value="PROTEIN_KINASE_ATP"/>
    <property type="match status" value="1"/>
</dbReference>
<keyword evidence="6" id="KW-0723">Serine/threonine-protein kinase</keyword>
<dbReference type="Pfam" id="PF13855">
    <property type="entry name" value="LRR_8"/>
    <property type="match status" value="1"/>
</dbReference>
<dbReference type="InterPro" id="IPR001611">
    <property type="entry name" value="Leu-rich_rpt"/>
</dbReference>
<dbReference type="Gene3D" id="3.80.10.10">
    <property type="entry name" value="Ribonuclease Inhibitor"/>
    <property type="match status" value="4"/>
</dbReference>
<feature type="transmembrane region" description="Helical" evidence="23">
    <location>
        <begin position="651"/>
        <end position="674"/>
    </location>
</feature>
<dbReference type="SMART" id="SM00369">
    <property type="entry name" value="LRR_TYP"/>
    <property type="match status" value="8"/>
</dbReference>
<name>A0AAF0U0R7_SOLVR</name>
<proteinExistence type="inferred from homology"/>
<keyword evidence="19" id="KW-0325">Glycoprotein</keyword>
<dbReference type="InterPro" id="IPR000719">
    <property type="entry name" value="Prot_kinase_dom"/>
</dbReference>
<evidence type="ECO:0000256" key="15">
    <source>
        <dbReference type="ARBA" id="ARBA00022840"/>
    </source>
</evidence>
<dbReference type="InterPro" id="IPR001245">
    <property type="entry name" value="Ser-Thr/Tyr_kinase_cat_dom"/>
</dbReference>
<dbReference type="PROSITE" id="PS50011">
    <property type="entry name" value="PROTEIN_KINASE_DOM"/>
    <property type="match status" value="1"/>
</dbReference>
<comment type="catalytic activity">
    <reaction evidence="20">
        <text>L-threonyl-[protein] + ATP = O-phospho-L-threonyl-[protein] + ADP + H(+)</text>
        <dbReference type="Rhea" id="RHEA:46608"/>
        <dbReference type="Rhea" id="RHEA-COMP:11060"/>
        <dbReference type="Rhea" id="RHEA-COMP:11605"/>
        <dbReference type="ChEBI" id="CHEBI:15378"/>
        <dbReference type="ChEBI" id="CHEBI:30013"/>
        <dbReference type="ChEBI" id="CHEBI:30616"/>
        <dbReference type="ChEBI" id="CHEBI:61977"/>
        <dbReference type="ChEBI" id="CHEBI:456216"/>
        <dbReference type="EC" id="2.7.11.1"/>
    </reaction>
</comment>
<dbReference type="Gene3D" id="1.10.510.10">
    <property type="entry name" value="Transferase(Phosphotransferase) domain 1"/>
    <property type="match status" value="1"/>
</dbReference>
<evidence type="ECO:0000256" key="11">
    <source>
        <dbReference type="ARBA" id="ARBA00022729"/>
    </source>
</evidence>
<dbReference type="GO" id="GO:0005886">
    <property type="term" value="C:plasma membrane"/>
    <property type="evidence" value="ECO:0007669"/>
    <property type="project" value="UniProtKB-SubCell"/>
</dbReference>
<evidence type="ECO:0000256" key="12">
    <source>
        <dbReference type="ARBA" id="ARBA00022737"/>
    </source>
</evidence>
<dbReference type="FunFam" id="3.80.10.10:FF:000288">
    <property type="entry name" value="LRR receptor-like serine/threonine-protein kinase EFR"/>
    <property type="match status" value="1"/>
</dbReference>
<sequence length="1067" mass="117824">MELSFMTFKLLVSYIYCSILVMSMTVSTFDEQVLLDFKSRITDDPFQVMSSWNNSLHYCNWTGITCNPSFQRVMILDLRSLKLVGSIPSSIGNLTFLTTINLRNNSFHGEVPMEIGNLLQLQHLNLTWNSFTGTIPANLSYCKELRSLALEYNSLVGKVLPDQFSSLSKLNYLGLGSNNLTGGIPSWIGNFSTLRGLSLAINNLQGPIPRDIGRLSNLQIFQVYGNQLNGTIPQSLFNISSVYYFSVTQNLLYGELPSDIGLTLSNLVVFAGAVNDFTGPIPVSLSNATKLGVLELSQNKLTGNVPTSLGQLQGLYRMNFEINSLGRNTSGDLRFLDFLVNCTSLQVLSFEDNILGGELPKTIGNLSTRLEIFALGYNMIVGSLPTGLENLVNLTLLSLDNNYLRGSVPESLGKLRLLQGLLLNGNKLSGRIPSSIGNLTSLSTLHIEDNELEGNIPPELGQCIRLSRLNLTGNNLVGSIPKELAGFSSLSISLALANNSLTGSLPAEFGKLINLKEMDISHNKLSGEIPSTLSSCVSLERFIANNNLFRGEIPESLQGLRGLEEIDLSHNNISGGIPEFLGKLPYLRKLDLSFNELEGEVPTEGIFANETAISISGNDELCGGPPNYNFPTCPKQKDASSKKHISSRIKVAIIISVAFLFLLLCSFAACYIVIRKSRKRDLTGRSSRERQSDHFDDEEPTLFNDPILTAKITYQDIFKSTNGFSEDNLVGTGSFGSVYRGKFQVFDKVMAVKVLNLQQRGALKSFSDECRALKSIRHRNLLKIIAVCSSIDYQGNDFKCIVFEFMENGSLDDWLHSKGDEQYLNIIQRLNIAIDAASALDYLHNNCQVPIVHCDLKPSNILLDEEMTAHVGDFGLAKVLFKSSWNKHTSIALKGSIGYIPPEYGSGVNVSTLGDVYSFGIMLLELCTGRRPTDEIFKDGLNIHQYVKSHLPRRVTEIADASLLLAYEEHNIYEDIASDLGEKAILQDDEHISKLNTSTIIQECLISIMKIGLLCSSSSPRDRMPISIALKEIHTIKNLFLESKRINNSIDRSDGNKLIKLSSSEFY</sequence>
<evidence type="ECO:0000256" key="8">
    <source>
        <dbReference type="ARBA" id="ARBA00022614"/>
    </source>
</evidence>
<keyword evidence="14" id="KW-0418">Kinase</keyword>
<comment type="subcellular location">
    <subcellularLocation>
        <location evidence="1">Cell membrane</location>
        <topology evidence="1">Single-pass membrane protein</topology>
    </subcellularLocation>
    <subcellularLocation>
        <location evidence="2">Membrane</location>
        <topology evidence="2">Single-pass type I membrane protein</topology>
    </subcellularLocation>
</comment>
<dbReference type="GO" id="GO:0005524">
    <property type="term" value="F:ATP binding"/>
    <property type="evidence" value="ECO:0007669"/>
    <property type="project" value="UniProtKB-UniRule"/>
</dbReference>
<evidence type="ECO:0000256" key="13">
    <source>
        <dbReference type="ARBA" id="ARBA00022741"/>
    </source>
</evidence>
<dbReference type="FunFam" id="1.10.510.10:FF:000358">
    <property type="entry name" value="Putative leucine-rich repeat receptor-like serine/threonine-protein kinase"/>
    <property type="match status" value="1"/>
</dbReference>
<gene>
    <name evidence="25" type="ORF">MTR67_030550</name>
</gene>
<evidence type="ECO:0000256" key="2">
    <source>
        <dbReference type="ARBA" id="ARBA00004479"/>
    </source>
</evidence>
<feature type="binding site" evidence="22">
    <location>
        <position position="753"/>
    </location>
    <ligand>
        <name>ATP</name>
        <dbReference type="ChEBI" id="CHEBI:30616"/>
    </ligand>
</feature>
<keyword evidence="17 23" id="KW-0472">Membrane</keyword>
<dbReference type="InterPro" id="IPR017441">
    <property type="entry name" value="Protein_kinase_ATP_BS"/>
</dbReference>
<evidence type="ECO:0000256" key="19">
    <source>
        <dbReference type="ARBA" id="ARBA00023180"/>
    </source>
</evidence>
<evidence type="ECO:0000256" key="23">
    <source>
        <dbReference type="SAM" id="Phobius"/>
    </source>
</evidence>
<keyword evidence="13 22" id="KW-0547">Nucleotide-binding</keyword>
<keyword evidence="11" id="KW-0732">Signal</keyword>
<dbReference type="InterPro" id="IPR011009">
    <property type="entry name" value="Kinase-like_dom_sf"/>
</dbReference>
<evidence type="ECO:0000256" key="16">
    <source>
        <dbReference type="ARBA" id="ARBA00022989"/>
    </source>
</evidence>
<dbReference type="PANTHER" id="PTHR27000">
    <property type="entry name" value="LEUCINE-RICH REPEAT RECEPTOR-LIKE PROTEIN KINASE FAMILY PROTEIN-RELATED"/>
    <property type="match status" value="1"/>
</dbReference>
<dbReference type="Pfam" id="PF08263">
    <property type="entry name" value="LRRNT_2"/>
    <property type="match status" value="1"/>
</dbReference>
<evidence type="ECO:0000256" key="3">
    <source>
        <dbReference type="ARBA" id="ARBA00008684"/>
    </source>
</evidence>
<protein>
    <recommendedName>
        <fullName evidence="4">non-specific serine/threonine protein kinase</fullName>
        <ecNumber evidence="4">2.7.11.1</ecNumber>
    </recommendedName>
</protein>
<evidence type="ECO:0000256" key="1">
    <source>
        <dbReference type="ARBA" id="ARBA00004162"/>
    </source>
</evidence>
<dbReference type="InterPro" id="IPR008271">
    <property type="entry name" value="Ser/Thr_kinase_AS"/>
</dbReference>
<feature type="domain" description="Protein kinase" evidence="24">
    <location>
        <begin position="724"/>
        <end position="1041"/>
    </location>
</feature>
<dbReference type="SUPFAM" id="SSF56112">
    <property type="entry name" value="Protein kinase-like (PK-like)"/>
    <property type="match status" value="1"/>
</dbReference>
<evidence type="ECO:0000313" key="26">
    <source>
        <dbReference type="Proteomes" id="UP001234989"/>
    </source>
</evidence>
<dbReference type="FunFam" id="3.30.200.20:FF:000432">
    <property type="entry name" value="LRR receptor-like serine/threonine-protein kinase EFR"/>
    <property type="match status" value="1"/>
</dbReference>
<keyword evidence="16 23" id="KW-1133">Transmembrane helix</keyword>
<evidence type="ECO:0000256" key="18">
    <source>
        <dbReference type="ARBA" id="ARBA00023170"/>
    </source>
</evidence>
<dbReference type="Gene3D" id="3.30.200.20">
    <property type="entry name" value="Phosphorylase Kinase, domain 1"/>
    <property type="match status" value="1"/>
</dbReference>
<keyword evidence="10 23" id="KW-0812">Transmembrane</keyword>
<evidence type="ECO:0000256" key="4">
    <source>
        <dbReference type="ARBA" id="ARBA00012513"/>
    </source>
</evidence>
<dbReference type="GO" id="GO:0004674">
    <property type="term" value="F:protein serine/threonine kinase activity"/>
    <property type="evidence" value="ECO:0007669"/>
    <property type="project" value="UniProtKB-KW"/>
</dbReference>
<dbReference type="Pfam" id="PF00560">
    <property type="entry name" value="LRR_1"/>
    <property type="match status" value="8"/>
</dbReference>
<dbReference type="Proteomes" id="UP001234989">
    <property type="component" value="Chromosome 7"/>
</dbReference>
<keyword evidence="9" id="KW-0808">Transferase</keyword>
<evidence type="ECO:0000256" key="21">
    <source>
        <dbReference type="ARBA" id="ARBA00048679"/>
    </source>
</evidence>
<evidence type="ECO:0000256" key="20">
    <source>
        <dbReference type="ARBA" id="ARBA00047899"/>
    </source>
</evidence>
<keyword evidence="18" id="KW-0675">Receptor</keyword>
<evidence type="ECO:0000256" key="10">
    <source>
        <dbReference type="ARBA" id="ARBA00022692"/>
    </source>
</evidence>
<evidence type="ECO:0000256" key="22">
    <source>
        <dbReference type="PROSITE-ProRule" id="PRU10141"/>
    </source>
</evidence>
<dbReference type="PANTHER" id="PTHR27000:SF733">
    <property type="entry name" value="PROTEIN KINASE DOMAIN-CONTAINING PROTEIN"/>
    <property type="match status" value="1"/>
</dbReference>
<keyword evidence="7" id="KW-0597">Phosphoprotein</keyword>
<evidence type="ECO:0000256" key="5">
    <source>
        <dbReference type="ARBA" id="ARBA00022475"/>
    </source>
</evidence>
<organism evidence="25 26">
    <name type="scientific">Solanum verrucosum</name>
    <dbReference type="NCBI Taxonomy" id="315347"/>
    <lineage>
        <taxon>Eukaryota</taxon>
        <taxon>Viridiplantae</taxon>
        <taxon>Streptophyta</taxon>
        <taxon>Embryophyta</taxon>
        <taxon>Tracheophyta</taxon>
        <taxon>Spermatophyta</taxon>
        <taxon>Magnoliopsida</taxon>
        <taxon>eudicotyledons</taxon>
        <taxon>Gunneridae</taxon>
        <taxon>Pentapetalae</taxon>
        <taxon>asterids</taxon>
        <taxon>lamiids</taxon>
        <taxon>Solanales</taxon>
        <taxon>Solanaceae</taxon>
        <taxon>Solanoideae</taxon>
        <taxon>Solaneae</taxon>
        <taxon>Solanum</taxon>
    </lineage>
</organism>
<evidence type="ECO:0000256" key="6">
    <source>
        <dbReference type="ARBA" id="ARBA00022527"/>
    </source>
</evidence>
<dbReference type="SUPFAM" id="SSF52058">
    <property type="entry name" value="L domain-like"/>
    <property type="match status" value="2"/>
</dbReference>
<keyword evidence="12" id="KW-0677">Repeat</keyword>
<evidence type="ECO:0000256" key="7">
    <source>
        <dbReference type="ARBA" id="ARBA00022553"/>
    </source>
</evidence>
<evidence type="ECO:0000259" key="24">
    <source>
        <dbReference type="PROSITE" id="PS50011"/>
    </source>
</evidence>
<keyword evidence="8" id="KW-0433">Leucine-rich repeat</keyword>
<dbReference type="InterPro" id="IPR013210">
    <property type="entry name" value="LRR_N_plant-typ"/>
</dbReference>
<evidence type="ECO:0000256" key="9">
    <source>
        <dbReference type="ARBA" id="ARBA00022679"/>
    </source>
</evidence>
<dbReference type="EC" id="2.7.11.1" evidence="4"/>
<reference evidence="25" key="1">
    <citation type="submission" date="2023-08" db="EMBL/GenBank/DDBJ databases">
        <title>A de novo genome assembly of Solanum verrucosum Schlechtendal, a Mexican diploid species geographically isolated from the other diploid A-genome species in potato relatives.</title>
        <authorList>
            <person name="Hosaka K."/>
        </authorList>
    </citation>
    <scope>NUCLEOTIDE SEQUENCE</scope>
    <source>
        <tissue evidence="25">Young leaves</tissue>
    </source>
</reference>
<dbReference type="InterPro" id="IPR003591">
    <property type="entry name" value="Leu-rich_rpt_typical-subtyp"/>
</dbReference>
<accession>A0AAF0U0R7</accession>
<comment type="similarity">
    <text evidence="3">Belongs to the protein kinase superfamily. Ser/Thr protein kinase family.</text>
</comment>
<dbReference type="FunFam" id="3.80.10.10:FF:000095">
    <property type="entry name" value="LRR receptor-like serine/threonine-protein kinase GSO1"/>
    <property type="match status" value="1"/>
</dbReference>
<evidence type="ECO:0000256" key="14">
    <source>
        <dbReference type="ARBA" id="ARBA00022777"/>
    </source>
</evidence>
<dbReference type="GO" id="GO:0050832">
    <property type="term" value="P:defense response to fungus"/>
    <property type="evidence" value="ECO:0007669"/>
    <property type="project" value="UniProtKB-ARBA"/>
</dbReference>
<keyword evidence="5" id="KW-1003">Cell membrane</keyword>
<dbReference type="SMART" id="SM00220">
    <property type="entry name" value="S_TKc"/>
    <property type="match status" value="1"/>
</dbReference>
<dbReference type="EMBL" id="CP133618">
    <property type="protein sequence ID" value="WMV37165.1"/>
    <property type="molecule type" value="Genomic_DNA"/>
</dbReference>
<dbReference type="InterPro" id="IPR032675">
    <property type="entry name" value="LRR_dom_sf"/>
</dbReference>
<evidence type="ECO:0000313" key="25">
    <source>
        <dbReference type="EMBL" id="WMV37165.1"/>
    </source>
</evidence>
<comment type="catalytic activity">
    <reaction evidence="21">
        <text>L-seryl-[protein] + ATP = O-phospho-L-seryl-[protein] + ADP + H(+)</text>
        <dbReference type="Rhea" id="RHEA:17989"/>
        <dbReference type="Rhea" id="RHEA-COMP:9863"/>
        <dbReference type="Rhea" id="RHEA-COMP:11604"/>
        <dbReference type="ChEBI" id="CHEBI:15378"/>
        <dbReference type="ChEBI" id="CHEBI:29999"/>
        <dbReference type="ChEBI" id="CHEBI:30616"/>
        <dbReference type="ChEBI" id="CHEBI:83421"/>
        <dbReference type="ChEBI" id="CHEBI:456216"/>
        <dbReference type="EC" id="2.7.11.1"/>
    </reaction>
</comment>